<feature type="compositionally biased region" description="Basic and acidic residues" evidence="2">
    <location>
        <begin position="103"/>
        <end position="112"/>
    </location>
</feature>
<feature type="compositionally biased region" description="Basic and acidic residues" evidence="2">
    <location>
        <begin position="241"/>
        <end position="257"/>
    </location>
</feature>
<evidence type="ECO:0000313" key="3">
    <source>
        <dbReference type="EMBL" id="KAG0125234.1"/>
    </source>
</evidence>
<comment type="caution">
    <text evidence="3">The sequence shown here is derived from an EMBL/GenBank/DDBJ whole genome shotgun (WGS) entry which is preliminary data.</text>
</comment>
<feature type="compositionally biased region" description="Basic and acidic residues" evidence="2">
    <location>
        <begin position="49"/>
        <end position="59"/>
    </location>
</feature>
<protein>
    <recommendedName>
        <fullName evidence="6">BCLAF1 and THRAP3 family member 3</fullName>
    </recommendedName>
</protein>
<comment type="similarity">
    <text evidence="1">Belongs to the BCLAF1/THRAP3 family.</text>
</comment>
<dbReference type="OrthoDB" id="9935637at2759"/>
<name>A0A835TYK6_9PASS</name>
<accession>A0A835TYK6</accession>
<reference evidence="3" key="1">
    <citation type="submission" date="2020-10" db="EMBL/GenBank/DDBJ databases">
        <title>Feather gene expression reveals the developmental basis of iridescence in African starlings.</title>
        <authorList>
            <person name="Rubenstein D.R."/>
        </authorList>
    </citation>
    <scope>NUCLEOTIDE SEQUENCE</scope>
    <source>
        <strain evidence="3">SS15</strain>
        <tissue evidence="3">Liver</tissue>
    </source>
</reference>
<evidence type="ECO:0000313" key="5">
    <source>
        <dbReference type="Proteomes" id="UP000618051"/>
    </source>
</evidence>
<evidence type="ECO:0000256" key="1">
    <source>
        <dbReference type="ARBA" id="ARBA00006481"/>
    </source>
</evidence>
<organism evidence="3">
    <name type="scientific">Lamprotornis superbus</name>
    <dbReference type="NCBI Taxonomy" id="245042"/>
    <lineage>
        <taxon>Eukaryota</taxon>
        <taxon>Metazoa</taxon>
        <taxon>Chordata</taxon>
        <taxon>Craniata</taxon>
        <taxon>Vertebrata</taxon>
        <taxon>Euteleostomi</taxon>
        <taxon>Archelosauria</taxon>
        <taxon>Archosauria</taxon>
        <taxon>Dinosauria</taxon>
        <taxon>Saurischia</taxon>
        <taxon>Theropoda</taxon>
        <taxon>Coelurosauria</taxon>
        <taxon>Aves</taxon>
        <taxon>Neognathae</taxon>
        <taxon>Neoaves</taxon>
        <taxon>Telluraves</taxon>
        <taxon>Australaves</taxon>
        <taxon>Passeriformes</taxon>
        <taxon>Sturnidae</taxon>
        <taxon>Lamprotornis</taxon>
    </lineage>
</organism>
<feature type="compositionally biased region" description="Basic residues" evidence="2">
    <location>
        <begin position="1"/>
        <end position="13"/>
    </location>
</feature>
<feature type="compositionally biased region" description="Basic and acidic residues" evidence="2">
    <location>
        <begin position="182"/>
        <end position="199"/>
    </location>
</feature>
<evidence type="ECO:0000313" key="4">
    <source>
        <dbReference type="EMBL" id="KAI1241568.1"/>
    </source>
</evidence>
<evidence type="ECO:0008006" key="6">
    <source>
        <dbReference type="Google" id="ProtNLM"/>
    </source>
</evidence>
<dbReference type="Pfam" id="PF15440">
    <property type="entry name" value="THRAP3_BCLAF1"/>
    <property type="match status" value="1"/>
</dbReference>
<feature type="region of interest" description="Disordered" evidence="2">
    <location>
        <begin position="380"/>
        <end position="402"/>
    </location>
</feature>
<dbReference type="GO" id="GO:0003677">
    <property type="term" value="F:DNA binding"/>
    <property type="evidence" value="ECO:0007669"/>
    <property type="project" value="TreeGrafter"/>
</dbReference>
<reference evidence="4" key="3">
    <citation type="submission" date="2022-01" db="EMBL/GenBank/DDBJ databases">
        <authorList>
            <person name="Rubenstein D.R."/>
        </authorList>
    </citation>
    <scope>NUCLEOTIDE SEQUENCE</scope>
    <source>
        <strain evidence="4">SS15</strain>
        <tissue evidence="4">Liver</tissue>
    </source>
</reference>
<evidence type="ECO:0000256" key="2">
    <source>
        <dbReference type="SAM" id="MobiDB-lite"/>
    </source>
</evidence>
<sequence length="831" mass="98355">MTRSRSRSPRWKPRSLSPAFRTPEHHRQRHAHINYDCEYKSFRKDPKKSIPWRTEDEKYGQSNSRFAPHGNNHQRIYERRSPSPNLKRIPMEDGYSHKPYRTHSSERTESNRRCQLPPKYSEMPYKEHDRPFYQHKMEDRYMFDHYKVTGNEKGMKPFHRSLGGSCKLERKWHEDDLRHQRLHEEKYGQSPRRISDEFTARSSLQKRYPEDHDYREYGHASKRAKEMERYDGGDVARNSKWKQERSFPPCQEKEEQRYPSAQSHRSAEREYLGGSVPKIAYEYSHKRRRHPEGEKPFADDRAQKYMKQEEQKYSSSKSARNSKDLDYFSGGRVRRTEERHVEEPVKYSSKKGCNACVNSSKADVELRSFKNKLNERVRKDGELRKNVDSSNSQRDASHTVSDVKMSDANCMREHLTVKVDMKKMVTKYRTASSHTTERQMSHDLVAVGRKNENFHPVFEHMESVTQNIENDPSKEFTQEIITIIHQVKANYFASSDITLHERFSKIQDKSSANTNEVKMHLDPEIHRRIDMSLAELQNKRTVPSESPQNIVRVLEDPNDLRYDIERRRKERLKNEDERVFHVDDVTPRNQQSCSLSKLQTSQVDGFQKPMRFIKPPFRKFIGRPQLNSYYSSRPSDTYPHRRIRGHLENAGPIRRHFKSNFADGRLQSHYKSGLVQKGLYIQAKYQRLRSVGVRGFATNKFRDGFLRKEKNFFTVLIIAFKVQYSNETSYYVPLVLFAYQFQHLNSSLPSPLWKSPLKDRLTSDLSPNESKKKMFLHITLTLDRLHSIAAEFEDKKFFSLLTKERGLYLWADVPVQKPPHPPSVLSVQTCY</sequence>
<feature type="compositionally biased region" description="Polar residues" evidence="2">
    <location>
        <begin position="388"/>
        <end position="400"/>
    </location>
</feature>
<feature type="region of interest" description="Disordered" evidence="2">
    <location>
        <begin position="182"/>
        <end position="328"/>
    </location>
</feature>
<reference evidence="4 5" key="2">
    <citation type="journal article" date="2021" name="J. Hered.">
        <title>Feather Gene Expression Elucidates the Developmental Basis of Plumage Iridescence in African Starlings.</title>
        <authorList>
            <person name="Rubenstein D.R."/>
            <person name="Corvelo A."/>
            <person name="MacManes M.D."/>
            <person name="Maia R."/>
            <person name="Narzisi G."/>
            <person name="Rousaki A."/>
            <person name="Vandenabeele P."/>
            <person name="Shawkey M.D."/>
            <person name="Solomon J."/>
        </authorList>
    </citation>
    <scope>NUCLEOTIDE SEQUENCE [LARGE SCALE GENOMIC DNA]</scope>
    <source>
        <strain evidence="4">SS15</strain>
    </source>
</reference>
<feature type="region of interest" description="Disordered" evidence="2">
    <location>
        <begin position="1"/>
        <end position="29"/>
    </location>
</feature>
<dbReference type="GO" id="GO:0003712">
    <property type="term" value="F:transcription coregulator activity"/>
    <property type="evidence" value="ECO:0007669"/>
    <property type="project" value="TreeGrafter"/>
</dbReference>
<dbReference type="Proteomes" id="UP000618051">
    <property type="component" value="Unassembled WGS sequence"/>
</dbReference>
<dbReference type="GO" id="GO:0045944">
    <property type="term" value="P:positive regulation of transcription by RNA polymerase II"/>
    <property type="evidence" value="ECO:0007669"/>
    <property type="project" value="TreeGrafter"/>
</dbReference>
<proteinExistence type="inferred from homology"/>
<gene>
    <name evidence="4" type="ORF">IHE44_0005045</name>
    <name evidence="3" type="ORF">IHE44_005610</name>
</gene>
<keyword evidence="5" id="KW-1185">Reference proteome</keyword>
<dbReference type="GO" id="GO:0016592">
    <property type="term" value="C:mediator complex"/>
    <property type="evidence" value="ECO:0007669"/>
    <property type="project" value="TreeGrafter"/>
</dbReference>
<feature type="compositionally biased region" description="Basic and acidic residues" evidence="2">
    <location>
        <begin position="291"/>
        <end position="312"/>
    </location>
</feature>
<dbReference type="InterPro" id="IPR029199">
    <property type="entry name" value="THRAP3_BCLAF1"/>
</dbReference>
<dbReference type="PANTHER" id="PTHR15268:SF17">
    <property type="entry name" value="BCLAF1 AND THRAP3 FAMILY MEMBER 3"/>
    <property type="match status" value="1"/>
</dbReference>
<dbReference type="EMBL" id="JADDUC020000002">
    <property type="protein sequence ID" value="KAI1241568.1"/>
    <property type="molecule type" value="Genomic_DNA"/>
</dbReference>
<feature type="region of interest" description="Disordered" evidence="2">
    <location>
        <begin position="49"/>
        <end position="125"/>
    </location>
</feature>
<dbReference type="PANTHER" id="PTHR15268">
    <property type="entry name" value="THRAP3/BCLAF1"/>
    <property type="match status" value="1"/>
</dbReference>
<dbReference type="EMBL" id="JADDUC010000022">
    <property type="protein sequence ID" value="KAG0125234.1"/>
    <property type="molecule type" value="Genomic_DNA"/>
</dbReference>
<feature type="compositionally biased region" description="Basic and acidic residues" evidence="2">
    <location>
        <begin position="207"/>
        <end position="234"/>
    </location>
</feature>
<dbReference type="AlphaFoldDB" id="A0A835TYK6"/>